<dbReference type="EMBL" id="NOWF01000002">
    <property type="protein sequence ID" value="OYD08819.1"/>
    <property type="molecule type" value="Genomic_DNA"/>
</dbReference>
<evidence type="ECO:0000256" key="1">
    <source>
        <dbReference type="SAM" id="SignalP"/>
    </source>
</evidence>
<gene>
    <name evidence="2" type="ORF">CHM34_03220</name>
</gene>
<evidence type="ECO:0000313" key="3">
    <source>
        <dbReference type="Proteomes" id="UP000215459"/>
    </source>
</evidence>
<keyword evidence="1" id="KW-0732">Signal</keyword>
<name>A0A235B9Z4_9BACL</name>
<accession>A0A235B9Z4</accession>
<protein>
    <submittedName>
        <fullName evidence="2">Uncharacterized protein</fullName>
    </submittedName>
</protein>
<keyword evidence="3" id="KW-1185">Reference proteome</keyword>
<sequence length="328" mass="36866">MLKKQIMSVALSVIATSMAFLPLQVSAQDNVKEIALSDQKGQPEVRQGEYVLLHNKGKAFVSDAINNKIPGSLKIKEQNGHKTDLVGVGLYKKNGRVHTDFFLTNKSEMSFDVLEQRAQKKSAQRSQTVSAMEDTPSYTDGFEWSFYDEETGELSGTMTSDVEYYRQGTATDADGKKVSVWDVKYFNTVRPTYAGYFWQTRELITRSSVEGRSGEQIKSYGPQTTPDGADAQVSLTGLVPTFAWTFKTYDSKIQDTSDLTVDYGRWISDITLGTDVSKYTYVTQPGVRVTNSTGNIYFDHSHRVYFYKNLSADNYGYTGVITRNWPDL</sequence>
<dbReference type="Proteomes" id="UP000215459">
    <property type="component" value="Unassembled WGS sequence"/>
</dbReference>
<feature type="chain" id="PRO_5013122138" evidence="1">
    <location>
        <begin position="28"/>
        <end position="328"/>
    </location>
</feature>
<comment type="caution">
    <text evidence="2">The sequence shown here is derived from an EMBL/GenBank/DDBJ whole genome shotgun (WGS) entry which is preliminary data.</text>
</comment>
<evidence type="ECO:0000313" key="2">
    <source>
        <dbReference type="EMBL" id="OYD08819.1"/>
    </source>
</evidence>
<proteinExistence type="predicted"/>
<reference evidence="2 3" key="1">
    <citation type="submission" date="2017-07" db="EMBL/GenBank/DDBJ databases">
        <title>The genome sequence of Paludifilum halophilum highlights mechanisms for microbial adaptation to high salt environemnts.</title>
        <authorList>
            <person name="Belbahri L."/>
        </authorList>
    </citation>
    <scope>NUCLEOTIDE SEQUENCE [LARGE SCALE GENOMIC DNA]</scope>
    <source>
        <strain evidence="2 3">DSM 102817</strain>
    </source>
</reference>
<dbReference type="AlphaFoldDB" id="A0A235B9Z4"/>
<organism evidence="2 3">
    <name type="scientific">Paludifilum halophilum</name>
    <dbReference type="NCBI Taxonomy" id="1642702"/>
    <lineage>
        <taxon>Bacteria</taxon>
        <taxon>Bacillati</taxon>
        <taxon>Bacillota</taxon>
        <taxon>Bacilli</taxon>
        <taxon>Bacillales</taxon>
        <taxon>Thermoactinomycetaceae</taxon>
        <taxon>Paludifilum</taxon>
    </lineage>
</organism>
<feature type="signal peptide" evidence="1">
    <location>
        <begin position="1"/>
        <end position="27"/>
    </location>
</feature>